<dbReference type="RefSeq" id="WP_136912046.1">
    <property type="nucleotide sequence ID" value="NZ_SUMD01000017.1"/>
</dbReference>
<protein>
    <submittedName>
        <fullName evidence="1">Erythromycin esterase family protein</fullName>
    </submittedName>
</protein>
<evidence type="ECO:0000313" key="1">
    <source>
        <dbReference type="EMBL" id="TJZ73613.1"/>
    </source>
</evidence>
<sequence length="385" mass="42275">MSQDIRDFVPASCDIFALGEPTHLEPAFAWVRNELFAQLVDRGFRSIVLETDRVAALTVNDFVQEGVGSLDQAMSEGFSHGFGDLDANRQLVAWMRDYNENRPPTERLAFHGMDAPMENTSAPSPRRYLEHASDYLQLDLDIAGLCGDDERWSRAEAVMDSAASIGATAGAERLRTTADDLLTTLYVRAPELIATTSRAEWHRAETYLTAGLGLLRYHKQAAQLIDESERISLLLGTRDALMARNLLDIRRIEDRRGATMVFAHNSHLQERPSTMRMRGMDLEWFSVGAIVGSLVGDRYAFIAGSLGRSDTIGLGDPEPDTHEGFLQARIATWGLTPATEVAAARTRTDATPAQGYFPLDRATLDTVGAILHISSGATALTHTPG</sequence>
<dbReference type="Proteomes" id="UP000305109">
    <property type="component" value="Unassembled WGS sequence"/>
</dbReference>
<comment type="caution">
    <text evidence="1">The sequence shown here is derived from an EMBL/GenBank/DDBJ whole genome shotgun (WGS) entry which is preliminary data.</text>
</comment>
<gene>
    <name evidence="1" type="ORF">FCG67_23805</name>
</gene>
<dbReference type="PANTHER" id="PTHR31299">
    <property type="entry name" value="ESTERASE, PUTATIVE (AFU_ORTHOLOGUE AFUA_1G05850)-RELATED"/>
    <property type="match status" value="1"/>
</dbReference>
<dbReference type="Pfam" id="PF05139">
    <property type="entry name" value="Erythro_esteras"/>
    <property type="match status" value="1"/>
</dbReference>
<reference evidence="1 2" key="1">
    <citation type="submission" date="2019-04" db="EMBL/GenBank/DDBJ databases">
        <title>Rhodococcus oryzae sp. nov., a novel actinomycete isolated from rhizosphere soil of rice (Oryza sativa L.).</title>
        <authorList>
            <person name="Li C."/>
        </authorList>
    </citation>
    <scope>NUCLEOTIDE SEQUENCE [LARGE SCALE GENOMIC DNA]</scope>
    <source>
        <strain evidence="1 2">NEAU-CX67</strain>
    </source>
</reference>
<dbReference type="Gene3D" id="3.30.1870.10">
    <property type="entry name" value="EreA-like, domain 2"/>
    <property type="match status" value="1"/>
</dbReference>
<dbReference type="InterPro" id="IPR052036">
    <property type="entry name" value="Hydrolase/PRTase-associated"/>
</dbReference>
<dbReference type="InterPro" id="IPR007815">
    <property type="entry name" value="Emycin_Estase"/>
</dbReference>
<evidence type="ECO:0000313" key="2">
    <source>
        <dbReference type="Proteomes" id="UP000305109"/>
    </source>
</evidence>
<accession>A0ABY2RGJ0</accession>
<dbReference type="CDD" id="cd14728">
    <property type="entry name" value="Ere-like"/>
    <property type="match status" value="1"/>
</dbReference>
<organism evidence="1 2">
    <name type="scientific">Rhodococcus oryzae</name>
    <dbReference type="NCBI Taxonomy" id="2571143"/>
    <lineage>
        <taxon>Bacteria</taxon>
        <taxon>Bacillati</taxon>
        <taxon>Actinomycetota</taxon>
        <taxon>Actinomycetes</taxon>
        <taxon>Mycobacteriales</taxon>
        <taxon>Nocardiaceae</taxon>
        <taxon>Rhodococcus</taxon>
    </lineage>
</organism>
<dbReference type="PANTHER" id="PTHR31299:SF0">
    <property type="entry name" value="ESTERASE, PUTATIVE (AFU_ORTHOLOGUE AFUA_1G05850)-RELATED"/>
    <property type="match status" value="1"/>
</dbReference>
<dbReference type="SUPFAM" id="SSF159501">
    <property type="entry name" value="EreA/ChaN-like"/>
    <property type="match status" value="1"/>
</dbReference>
<proteinExistence type="predicted"/>
<keyword evidence="2" id="KW-1185">Reference proteome</keyword>
<name>A0ABY2RGJ0_9NOCA</name>
<dbReference type="EMBL" id="SUMD01000017">
    <property type="protein sequence ID" value="TJZ73613.1"/>
    <property type="molecule type" value="Genomic_DNA"/>
</dbReference>